<dbReference type="GO" id="GO:0009055">
    <property type="term" value="F:electron transfer activity"/>
    <property type="evidence" value="ECO:0007669"/>
    <property type="project" value="UniProtKB-UniRule"/>
</dbReference>
<organism evidence="9 10">
    <name type="scientific">Umezawaea endophytica</name>
    <dbReference type="NCBI Taxonomy" id="1654476"/>
    <lineage>
        <taxon>Bacteria</taxon>
        <taxon>Bacillati</taxon>
        <taxon>Actinomycetota</taxon>
        <taxon>Actinomycetes</taxon>
        <taxon>Pseudonocardiales</taxon>
        <taxon>Pseudonocardiaceae</taxon>
        <taxon>Umezawaea</taxon>
    </lineage>
</organism>
<comment type="cofactor">
    <cofactor evidence="1">
        <name>[3Fe-4S] cluster</name>
        <dbReference type="ChEBI" id="CHEBI:21137"/>
    </cofactor>
</comment>
<reference evidence="9" key="1">
    <citation type="submission" date="2022-08" db="EMBL/GenBank/DDBJ databases">
        <authorList>
            <person name="Tistechok S."/>
            <person name="Samborskyy M."/>
            <person name="Roman I."/>
        </authorList>
    </citation>
    <scope>NUCLEOTIDE SEQUENCE</scope>
    <source>
        <strain evidence="9">DSM 103496</strain>
    </source>
</reference>
<dbReference type="InterPro" id="IPR001080">
    <property type="entry name" value="3Fe4S_ferredoxin"/>
</dbReference>
<evidence type="ECO:0000256" key="4">
    <source>
        <dbReference type="ARBA" id="ARBA00022982"/>
    </source>
</evidence>
<keyword evidence="7" id="KW-0003">3Fe-4S</keyword>
<dbReference type="SUPFAM" id="SSF54862">
    <property type="entry name" value="4Fe-4S ferredoxins"/>
    <property type="match status" value="1"/>
</dbReference>
<evidence type="ECO:0000256" key="2">
    <source>
        <dbReference type="ARBA" id="ARBA00022448"/>
    </source>
</evidence>
<name>A0A9X2VH73_9PSEU</name>
<evidence type="ECO:0000256" key="1">
    <source>
        <dbReference type="ARBA" id="ARBA00001927"/>
    </source>
</evidence>
<sequence length="64" mass="6499">MKVEADATKCCGSGMCVLTDPDVFDQSEDDGTVVVLDAEPAASHHAAAREAAALCPAGAITVHE</sequence>
<dbReference type="InterPro" id="IPR051269">
    <property type="entry name" value="Fe-S_cluster_ET"/>
</dbReference>
<keyword evidence="6 8" id="KW-0411">Iron-sulfur</keyword>
<dbReference type="Pfam" id="PF13370">
    <property type="entry name" value="Fer4_13"/>
    <property type="match status" value="1"/>
</dbReference>
<evidence type="ECO:0000256" key="3">
    <source>
        <dbReference type="ARBA" id="ARBA00022723"/>
    </source>
</evidence>
<dbReference type="Proteomes" id="UP001141259">
    <property type="component" value="Unassembled WGS sequence"/>
</dbReference>
<evidence type="ECO:0000256" key="8">
    <source>
        <dbReference type="RuleBase" id="RU368020"/>
    </source>
</evidence>
<dbReference type="EMBL" id="JANYMP010000002">
    <property type="protein sequence ID" value="MCS7476412.1"/>
    <property type="molecule type" value="Genomic_DNA"/>
</dbReference>
<proteinExistence type="predicted"/>
<dbReference type="GO" id="GO:0051538">
    <property type="term" value="F:3 iron, 4 sulfur cluster binding"/>
    <property type="evidence" value="ECO:0007669"/>
    <property type="project" value="UniProtKB-KW"/>
</dbReference>
<evidence type="ECO:0000313" key="10">
    <source>
        <dbReference type="Proteomes" id="UP001141259"/>
    </source>
</evidence>
<accession>A0A9X2VH73</accession>
<evidence type="ECO:0000313" key="9">
    <source>
        <dbReference type="EMBL" id="MCS7476412.1"/>
    </source>
</evidence>
<keyword evidence="5 8" id="KW-0408">Iron</keyword>
<dbReference type="AlphaFoldDB" id="A0A9X2VH73"/>
<dbReference type="PRINTS" id="PR00352">
    <property type="entry name" value="3FE4SFRDOXIN"/>
</dbReference>
<evidence type="ECO:0000256" key="7">
    <source>
        <dbReference type="ARBA" id="ARBA00023291"/>
    </source>
</evidence>
<dbReference type="PANTHER" id="PTHR36923">
    <property type="entry name" value="FERREDOXIN"/>
    <property type="match status" value="1"/>
</dbReference>
<dbReference type="RefSeq" id="WP_259621911.1">
    <property type="nucleotide sequence ID" value="NZ_JANYMP010000002.1"/>
</dbReference>
<evidence type="ECO:0000256" key="5">
    <source>
        <dbReference type="ARBA" id="ARBA00023004"/>
    </source>
</evidence>
<comment type="function">
    <text evidence="8">Ferredoxins are iron-sulfur proteins that transfer electrons in a wide variety of metabolic reactions.</text>
</comment>
<keyword evidence="2 8" id="KW-0813">Transport</keyword>
<protein>
    <recommendedName>
        <fullName evidence="8">Ferredoxin</fullName>
    </recommendedName>
</protein>
<evidence type="ECO:0000256" key="6">
    <source>
        <dbReference type="ARBA" id="ARBA00023014"/>
    </source>
</evidence>
<comment type="caution">
    <text evidence="9">The sequence shown here is derived from an EMBL/GenBank/DDBJ whole genome shotgun (WGS) entry which is preliminary data.</text>
</comment>
<dbReference type="GO" id="GO:0005506">
    <property type="term" value="F:iron ion binding"/>
    <property type="evidence" value="ECO:0007669"/>
    <property type="project" value="UniProtKB-UniRule"/>
</dbReference>
<keyword evidence="10" id="KW-1185">Reference proteome</keyword>
<gene>
    <name evidence="9" type="ORF">NZH93_06080</name>
</gene>
<keyword evidence="3 8" id="KW-0479">Metal-binding</keyword>
<dbReference type="Gene3D" id="3.30.70.20">
    <property type="match status" value="1"/>
</dbReference>
<dbReference type="PANTHER" id="PTHR36923:SF3">
    <property type="entry name" value="FERREDOXIN"/>
    <property type="match status" value="1"/>
</dbReference>
<keyword evidence="4 8" id="KW-0249">Electron transport</keyword>